<evidence type="ECO:0000313" key="2">
    <source>
        <dbReference type="EMBL" id="KAF2128698.1"/>
    </source>
</evidence>
<keyword evidence="3" id="KW-1185">Reference proteome</keyword>
<dbReference type="RefSeq" id="XP_033523087.1">
    <property type="nucleotide sequence ID" value="XM_033670574.1"/>
</dbReference>
<protein>
    <submittedName>
        <fullName evidence="2">Uncharacterized protein</fullName>
    </submittedName>
</protein>
<feature type="region of interest" description="Disordered" evidence="1">
    <location>
        <begin position="154"/>
        <end position="280"/>
    </location>
</feature>
<feature type="compositionally biased region" description="Polar residues" evidence="1">
    <location>
        <begin position="209"/>
        <end position="219"/>
    </location>
</feature>
<reference evidence="2" key="1">
    <citation type="journal article" date="2020" name="Stud. Mycol.">
        <title>101 Dothideomycetes genomes: a test case for predicting lifestyles and emergence of pathogens.</title>
        <authorList>
            <person name="Haridas S."/>
            <person name="Albert R."/>
            <person name="Binder M."/>
            <person name="Bloem J."/>
            <person name="Labutti K."/>
            <person name="Salamov A."/>
            <person name="Andreopoulos B."/>
            <person name="Baker S."/>
            <person name="Barry K."/>
            <person name="Bills G."/>
            <person name="Bluhm B."/>
            <person name="Cannon C."/>
            <person name="Castanera R."/>
            <person name="Culley D."/>
            <person name="Daum C."/>
            <person name="Ezra D."/>
            <person name="Gonzalez J."/>
            <person name="Henrissat B."/>
            <person name="Kuo A."/>
            <person name="Liang C."/>
            <person name="Lipzen A."/>
            <person name="Lutzoni F."/>
            <person name="Magnuson J."/>
            <person name="Mondo S."/>
            <person name="Nolan M."/>
            <person name="Ohm R."/>
            <person name="Pangilinan J."/>
            <person name="Park H.-J."/>
            <person name="Ramirez L."/>
            <person name="Alfaro M."/>
            <person name="Sun H."/>
            <person name="Tritt A."/>
            <person name="Yoshinaga Y."/>
            <person name="Zwiers L.-H."/>
            <person name="Turgeon B."/>
            <person name="Goodwin S."/>
            <person name="Spatafora J."/>
            <person name="Crous P."/>
            <person name="Grigoriev I."/>
        </authorList>
    </citation>
    <scope>NUCLEOTIDE SEQUENCE</scope>
    <source>
        <strain evidence="2">CBS 119687</strain>
    </source>
</reference>
<dbReference type="OrthoDB" id="3794025at2759"/>
<organism evidence="2 3">
    <name type="scientific">Dothidotthia symphoricarpi CBS 119687</name>
    <dbReference type="NCBI Taxonomy" id="1392245"/>
    <lineage>
        <taxon>Eukaryota</taxon>
        <taxon>Fungi</taxon>
        <taxon>Dikarya</taxon>
        <taxon>Ascomycota</taxon>
        <taxon>Pezizomycotina</taxon>
        <taxon>Dothideomycetes</taxon>
        <taxon>Pleosporomycetidae</taxon>
        <taxon>Pleosporales</taxon>
        <taxon>Dothidotthiaceae</taxon>
        <taxon>Dothidotthia</taxon>
    </lineage>
</organism>
<proteinExistence type="predicted"/>
<feature type="region of interest" description="Disordered" evidence="1">
    <location>
        <begin position="62"/>
        <end position="82"/>
    </location>
</feature>
<dbReference type="Proteomes" id="UP000799771">
    <property type="component" value="Unassembled WGS sequence"/>
</dbReference>
<gene>
    <name evidence="2" type="ORF">P153DRAFT_386811</name>
</gene>
<sequence>MSSSTENDGIVAEPVANANLVFVNDVTTTEADIDVEYKSEAAIPAEESDQVPEFEATPIGEGVELESPSKLTAPHVGDDTSLEDGEIGEVVHESIVIREDKPIARESELSEVKDGEITKPLTTVHPDSEKEDIEHLAIEQTEDLTQHQDVVNLPMDPTIDEDQTCVQDSERTDTTDSYPTSAIPDDTTAVDHQSAEVHTEINGDGGVASTEQSKSNAEANTPDCTVDDDEDTAVETPVHSESTRTMPPHLRPGFNASALHHAGPLGSKHPALPAENLRPFEPPRAPRFMQPYQANRADADREELARMSARLMKGRSELEIERRKNADLRKTIETEKQGEMDAALSMMLADLLHKQSEVIAAKAKVQQKERDLHFREQKIEQLEVFLSEGQKQLHYQLDKDGVRHMTDVEVERIQREAELAVKKRIADIEGKIADQINRLRMQESAQTLREQQYKAIIRTSLESEVREKVAPEIETQISQREYERGFAAGSTASPKVHETPVNERTMTAQDREISFLEGYAACHRTQLALSRMRNGRIPLDSPELDFLRDVDHPENLINRGMQLGRMEMQSARHSEQLTPILAQSVQSTQQQRQADEPVRRSLPPHLRAAVQQQSVPLARPANPPTQHQPPIRSAPPFPPPRTFASELRGPQTLCNGHVVLANRAASDPTPIPTPAAGPSIGRQGMGSAQGQGVYTGRRVLQYEEVDEEGESKGVDLIDLFG</sequence>
<accession>A0A6A6ACR1</accession>
<dbReference type="EMBL" id="ML977508">
    <property type="protein sequence ID" value="KAF2128698.1"/>
    <property type="molecule type" value="Genomic_DNA"/>
</dbReference>
<name>A0A6A6ACR1_9PLEO</name>
<evidence type="ECO:0000313" key="3">
    <source>
        <dbReference type="Proteomes" id="UP000799771"/>
    </source>
</evidence>
<evidence type="ECO:0000256" key="1">
    <source>
        <dbReference type="SAM" id="MobiDB-lite"/>
    </source>
</evidence>
<dbReference type="AlphaFoldDB" id="A0A6A6ACR1"/>
<dbReference type="GeneID" id="54411006"/>